<evidence type="ECO:0000313" key="3">
    <source>
        <dbReference type="EMBL" id="MBD2847558.1"/>
    </source>
</evidence>
<dbReference type="InterPro" id="IPR001296">
    <property type="entry name" value="Glyco_trans_1"/>
</dbReference>
<gene>
    <name evidence="3" type="ORF">IDH44_20400</name>
</gene>
<accession>A0A927BVF1</accession>
<name>A0A927BVF1_9BACL</name>
<dbReference type="InterPro" id="IPR028098">
    <property type="entry name" value="Glyco_trans_4-like_N"/>
</dbReference>
<feature type="domain" description="Glycosyl transferase family 1" evidence="1">
    <location>
        <begin position="189"/>
        <end position="304"/>
    </location>
</feature>
<sequence>MRAFIIDNLVFGGAERQATYLINNQDIFDEIFLLEGVKKYKLTTSKPINEFSENMLKIYKRPYGDIQFAKKLESKFNSQDLVVSFLERSNIINIRSSFKTGHRAIISIRNFMSERYRHPKYTFRKILIKKYYPKADLIITNSHQSKLDLIQNFSIPEHKIKVIYNIIDLEKINFLKNEKLPLEHQELFQSPIILNIGSLTTQKAQLQLIEAYSKFKERNSEYKLVIIGEGPQRERLSNYISKLRLEKNVILIGNVDNPFKYLKFSRIFVLNSNYEGFPNVLLESLAVGIPIISKNCKSGPKELLEVCDYDNSDILLTKYGYLFPRLSDSKGDYNKEVNFLNTCLNNMVKLIDSERKNSDFKGNCLKRGSEFSKDIIIPEWENMIKIQESQKGIF</sequence>
<reference evidence="3" key="1">
    <citation type="submission" date="2020-09" db="EMBL/GenBank/DDBJ databases">
        <title>A novel bacterium of genus Paenibacillus, isolated from South China Sea.</title>
        <authorList>
            <person name="Huang H."/>
            <person name="Mo K."/>
            <person name="Hu Y."/>
        </authorList>
    </citation>
    <scope>NUCLEOTIDE SEQUENCE</scope>
    <source>
        <strain evidence="3">IB182496</strain>
    </source>
</reference>
<dbReference type="PANTHER" id="PTHR12526">
    <property type="entry name" value="GLYCOSYLTRANSFERASE"/>
    <property type="match status" value="1"/>
</dbReference>
<evidence type="ECO:0000259" key="1">
    <source>
        <dbReference type="Pfam" id="PF00534"/>
    </source>
</evidence>
<evidence type="ECO:0000313" key="4">
    <source>
        <dbReference type="Proteomes" id="UP000621560"/>
    </source>
</evidence>
<dbReference type="SUPFAM" id="SSF53756">
    <property type="entry name" value="UDP-Glycosyltransferase/glycogen phosphorylase"/>
    <property type="match status" value="1"/>
</dbReference>
<dbReference type="Pfam" id="PF13439">
    <property type="entry name" value="Glyco_transf_4"/>
    <property type="match status" value="1"/>
</dbReference>
<comment type="caution">
    <text evidence="3">The sequence shown here is derived from an EMBL/GenBank/DDBJ whole genome shotgun (WGS) entry which is preliminary data.</text>
</comment>
<keyword evidence="4" id="KW-1185">Reference proteome</keyword>
<proteinExistence type="predicted"/>
<dbReference type="EMBL" id="JACXIZ010000041">
    <property type="protein sequence ID" value="MBD2847558.1"/>
    <property type="molecule type" value="Genomic_DNA"/>
</dbReference>
<dbReference type="GO" id="GO:0016757">
    <property type="term" value="F:glycosyltransferase activity"/>
    <property type="evidence" value="ECO:0007669"/>
    <property type="project" value="InterPro"/>
</dbReference>
<dbReference type="CDD" id="cd03811">
    <property type="entry name" value="GT4_GT28_WabH-like"/>
    <property type="match status" value="1"/>
</dbReference>
<dbReference type="PANTHER" id="PTHR12526:SF630">
    <property type="entry name" value="GLYCOSYLTRANSFERASE"/>
    <property type="match status" value="1"/>
</dbReference>
<dbReference type="RefSeq" id="WP_190920668.1">
    <property type="nucleotide sequence ID" value="NZ_JACXIZ010000041.1"/>
</dbReference>
<dbReference type="Proteomes" id="UP000621560">
    <property type="component" value="Unassembled WGS sequence"/>
</dbReference>
<organism evidence="3 4">
    <name type="scientific">Paenibacillus sabuli</name>
    <dbReference type="NCBI Taxonomy" id="2772509"/>
    <lineage>
        <taxon>Bacteria</taxon>
        <taxon>Bacillati</taxon>
        <taxon>Bacillota</taxon>
        <taxon>Bacilli</taxon>
        <taxon>Bacillales</taxon>
        <taxon>Paenibacillaceae</taxon>
        <taxon>Paenibacillus</taxon>
    </lineage>
</organism>
<dbReference type="Pfam" id="PF00534">
    <property type="entry name" value="Glycos_transf_1"/>
    <property type="match status" value="1"/>
</dbReference>
<evidence type="ECO:0000259" key="2">
    <source>
        <dbReference type="Pfam" id="PF13439"/>
    </source>
</evidence>
<feature type="domain" description="Glycosyltransferase subfamily 4-like N-terminal" evidence="2">
    <location>
        <begin position="54"/>
        <end position="171"/>
    </location>
</feature>
<protein>
    <submittedName>
        <fullName evidence="3">Glycosyltransferase</fullName>
    </submittedName>
</protein>
<dbReference type="Gene3D" id="3.40.50.2000">
    <property type="entry name" value="Glycogen Phosphorylase B"/>
    <property type="match status" value="2"/>
</dbReference>
<dbReference type="AlphaFoldDB" id="A0A927BVF1"/>